<dbReference type="GO" id="GO:0007297">
    <property type="term" value="P:follicle cell of egg chamber migration"/>
    <property type="evidence" value="ECO:0007669"/>
    <property type="project" value="UniProtKB-ARBA"/>
</dbReference>
<dbReference type="Gene3D" id="2.60.40.60">
    <property type="entry name" value="Cadherins"/>
    <property type="match status" value="7"/>
</dbReference>
<protein>
    <recommendedName>
        <fullName evidence="23">DE-cadherin</fullName>
    </recommendedName>
</protein>
<dbReference type="GO" id="GO:0001736">
    <property type="term" value="P:establishment of planar polarity"/>
    <property type="evidence" value="ECO:0007669"/>
    <property type="project" value="UniProtKB-ARBA"/>
</dbReference>
<comment type="function">
    <text evidence="15">Cadherins are calcium-dependent cell adhesion proteins.</text>
</comment>
<feature type="domain" description="Cadherin" evidence="20">
    <location>
        <begin position="70"/>
        <end position="179"/>
    </location>
</feature>
<organism evidence="21 22">
    <name type="scientific">Hypothenemus hampei</name>
    <name type="common">Coffee berry borer</name>
    <dbReference type="NCBI Taxonomy" id="57062"/>
    <lineage>
        <taxon>Eukaryota</taxon>
        <taxon>Metazoa</taxon>
        <taxon>Ecdysozoa</taxon>
        <taxon>Arthropoda</taxon>
        <taxon>Hexapoda</taxon>
        <taxon>Insecta</taxon>
        <taxon>Pterygota</taxon>
        <taxon>Neoptera</taxon>
        <taxon>Endopterygota</taxon>
        <taxon>Coleoptera</taxon>
        <taxon>Polyphaga</taxon>
        <taxon>Cucujiformia</taxon>
        <taxon>Curculionidae</taxon>
        <taxon>Scolytinae</taxon>
        <taxon>Hypothenemus</taxon>
    </lineage>
</organism>
<feature type="domain" description="Cadherin" evidence="20">
    <location>
        <begin position="520"/>
        <end position="611"/>
    </location>
</feature>
<dbReference type="FunFam" id="2.60.40.60:FF:000058">
    <property type="entry name" value="FAT atypical cadherin 3"/>
    <property type="match status" value="1"/>
</dbReference>
<dbReference type="PROSITE" id="PS00232">
    <property type="entry name" value="CADHERIN_1"/>
    <property type="match status" value="3"/>
</dbReference>
<comment type="subcellular location">
    <subcellularLocation>
        <location evidence="1 14">Cell membrane</location>
        <topology evidence="1 14">Single-pass type I membrane protein</topology>
    </subcellularLocation>
</comment>
<keyword evidence="7 14" id="KW-0130">Cell adhesion</keyword>
<evidence type="ECO:0000259" key="20">
    <source>
        <dbReference type="PROSITE" id="PS50268"/>
    </source>
</evidence>
<dbReference type="SMART" id="SM00181">
    <property type="entry name" value="EGF"/>
    <property type="match status" value="1"/>
</dbReference>
<dbReference type="GO" id="GO:0008104">
    <property type="term" value="P:intracellular protein localization"/>
    <property type="evidence" value="ECO:0007669"/>
    <property type="project" value="UniProtKB-ARBA"/>
</dbReference>
<dbReference type="InterPro" id="IPR039808">
    <property type="entry name" value="Cadherin"/>
</dbReference>
<evidence type="ECO:0000256" key="7">
    <source>
        <dbReference type="ARBA" id="ARBA00022889"/>
    </source>
</evidence>
<dbReference type="GO" id="GO:0098858">
    <property type="term" value="C:actin-based cell projection"/>
    <property type="evidence" value="ECO:0007669"/>
    <property type="project" value="UniProtKB-ARBA"/>
</dbReference>
<dbReference type="PANTHER" id="PTHR24027">
    <property type="entry name" value="CADHERIN-23"/>
    <property type="match status" value="1"/>
</dbReference>
<feature type="domain" description="EGF-like" evidence="19">
    <location>
        <begin position="1077"/>
        <end position="1110"/>
    </location>
</feature>
<dbReference type="GO" id="GO:0007155">
    <property type="term" value="P:cell adhesion"/>
    <property type="evidence" value="ECO:0007669"/>
    <property type="project" value="UniProtKB-KW"/>
</dbReference>
<dbReference type="InterPro" id="IPR020894">
    <property type="entry name" value="Cadherin_CS"/>
</dbReference>
<dbReference type="SUPFAM" id="SSF49313">
    <property type="entry name" value="Cadherin-like"/>
    <property type="match status" value="8"/>
</dbReference>
<dbReference type="InterPro" id="IPR001791">
    <property type="entry name" value="Laminin_G"/>
</dbReference>
<evidence type="ECO:0000256" key="2">
    <source>
        <dbReference type="ARBA" id="ARBA00022536"/>
    </source>
</evidence>
<dbReference type="CDD" id="cd00110">
    <property type="entry name" value="LamG"/>
    <property type="match status" value="1"/>
</dbReference>
<accession>A0ABD1EF38</accession>
<evidence type="ECO:0000256" key="12">
    <source>
        <dbReference type="PROSITE-ProRule" id="PRU00043"/>
    </source>
</evidence>
<name>A0ABD1EF38_HYPHA</name>
<dbReference type="PROSITE" id="PS50025">
    <property type="entry name" value="LAM_G_DOMAIN"/>
    <property type="match status" value="1"/>
</dbReference>
<dbReference type="GO" id="GO:0005509">
    <property type="term" value="F:calcium ion binding"/>
    <property type="evidence" value="ECO:0007669"/>
    <property type="project" value="UniProtKB-UniRule"/>
</dbReference>
<reference evidence="21 22" key="1">
    <citation type="submission" date="2024-05" db="EMBL/GenBank/DDBJ databases">
        <title>Genetic variation in Jamaican populations of the coffee berry borer (Hypothenemus hampei).</title>
        <authorList>
            <person name="Errbii M."/>
            <person name="Myrie A."/>
        </authorList>
    </citation>
    <scope>NUCLEOTIDE SEQUENCE [LARGE SCALE GENOMIC DNA]</scope>
    <source>
        <strain evidence="21">JA-Hopewell-2020-01-JO</strain>
        <tissue evidence="21">Whole body</tissue>
    </source>
</reference>
<evidence type="ECO:0000256" key="4">
    <source>
        <dbReference type="ARBA" id="ARBA00022729"/>
    </source>
</evidence>
<keyword evidence="22" id="KW-1185">Reference proteome</keyword>
<evidence type="ECO:0000256" key="1">
    <source>
        <dbReference type="ARBA" id="ARBA00004251"/>
    </source>
</evidence>
<comment type="caution">
    <text evidence="13">Lacks conserved residue(s) required for the propagation of feature annotation.</text>
</comment>
<dbReference type="InterPro" id="IPR002126">
    <property type="entry name" value="Cadherin-like_dom"/>
</dbReference>
<dbReference type="GO" id="GO:0048589">
    <property type="term" value="P:developmental growth"/>
    <property type="evidence" value="ECO:0007669"/>
    <property type="project" value="UniProtKB-ARBA"/>
</dbReference>
<dbReference type="SUPFAM" id="SSF49899">
    <property type="entry name" value="Concanavalin A-like lectins/glucanases"/>
    <property type="match status" value="1"/>
</dbReference>
<feature type="chain" id="PRO_5044840546" description="DE-cadherin" evidence="17">
    <location>
        <begin position="21"/>
        <end position="1495"/>
    </location>
</feature>
<evidence type="ECO:0000256" key="16">
    <source>
        <dbReference type="SAM" id="Phobius"/>
    </source>
</evidence>
<gene>
    <name evidence="21" type="ORF">ABEB36_011282</name>
</gene>
<dbReference type="GO" id="GO:0007163">
    <property type="term" value="P:establishment or maintenance of cell polarity"/>
    <property type="evidence" value="ECO:0007669"/>
    <property type="project" value="UniProtKB-ARBA"/>
</dbReference>
<keyword evidence="10 13" id="KW-1015">Disulfide bond</keyword>
<dbReference type="Pfam" id="PF02210">
    <property type="entry name" value="Laminin_G_2"/>
    <property type="match status" value="1"/>
</dbReference>
<sequence length="1495" mass="167428">MHIIQILFVIFSFFIYLVLAQQQLTTIYNRDADNTINNNVDFVSPAVSFEGTRNAKITTDNNKKPMFTNCDSYNKAQVKEEQEAKTFVIQVNAEDDDPPNAGGTVTYKIVKRDGGKDYFTIDNTTGEVRTNTPFDRDEPFRQKEMFVTVQATDNGRPPLSDICTFKVTITDINDNSPQLDQQSYYAQVAEDLKIHSEVVRIFAYDIDDGNNSRLTYSFRDGDFSFSSIFRIDADTGVVYLQEALFGKVGSRFTSQVFVRDNGIDSKSTDAGITIEVVGSDKKPPTVVGRTPTGTLELKENFNNFTEHLVTIVAESNIADKDIVFELIKGKTLQTNKDQTFVLTPSQDNTYTAFIMLARPLDYETVTDYTLSVRIKNKDLMDTSIDIPIRIKDVNDELPNFIELIKGSVVENDNPGAQAMVVRAIDKDGTSENNIVSYELLSHSNVFSIDRQSGVIKSLKEFDREVESVYHVKVRAYDNSPSALTNTGEPNEAVQTFQISIEDRNDNPPKFTQPVYNCSDILENTDIGKDVGEVKANDKDSASLITYSIVDGNIGEAFYIENTTGRIKVKNQLDFEKIEQYRLTVRAFDGYFQDSAIVQIFIANVNDEIPIFEPHEKNITIQEETIPDGCIINVKAYDPDIKDRTANQHILYNVEEDFLKVSSDGCVSLTKKLDRDRPFGSPFRQAFIYAYDNDGGPNSMNAYSEILIILEDINDNAPFLNVTEVVWYENQDPRVFNEITTLSADDYDGPNNGPPFTFELADEASEDIRSKFSIMGSTLFALVMFDREEQKYYDIPILVTDSGIPPQSKVSILRVIIGDRNDNEARDGASEIFVYKYENWRTNVTIGRVFVEDLDDWDLPDKVFVQLDNYDYFVLSNQDRGMIIMSTAISEGTYFLRFNVTEENLPLIPRHTVYANVTVTVKDIPEEAVVKSGSIRIRGSSIEDFVEQPLTDKSKKDLLHQKISEIVNTSIANVDVFTVLTSPSNNTLIDVRFSAHGSPYYAPEKLNNKVTDHQKQLERELGVDFVMVSINECLNENACGIGSSCSNHLSISNDEPAVVYTNRTSFVGVKSIVEAKCSCSEPIYPVCLNGGTLIQSTYCSCPLGFEGPNCEVLSIAFNGNGWAMYSGLEACNNSEIVLQVSTQNDDGLIFFAGPLTARHAELSKDFVSLELREGIPILKIDNGHGPIEVSAKDNRGSGYLKSLNDGAPHKIRISFVYSPSETNIELEIDDCKSNCLQVQTLQPGLLRINGPLQVGGLSKEFSDEDSKILWNGLAPTNVHFRGCIKNLTFNNVYYNLGQPSDSYEAFPDCNYAMQQAVTFGIDSNFLVAIIVCIAVLFFLLLAVVVHRRQHDNLNEKDIDDTTENIIDYEDEGGGECDAQYNLSVFPLSPQKDHMQRKENPDISAAEPDISVFLDTKKDSCDKDLDNMRYDDVRHYAYEGDGNSTGSLSSLGSCTDDGDLDFNYLSSFGKRFSKLADMYDYDGSDDDTQNGGDEAWR</sequence>
<dbReference type="Pfam" id="PF00028">
    <property type="entry name" value="Cadherin"/>
    <property type="match status" value="4"/>
</dbReference>
<feature type="signal peptide" evidence="17">
    <location>
        <begin position="1"/>
        <end position="20"/>
    </location>
</feature>
<evidence type="ECO:0000313" key="22">
    <source>
        <dbReference type="Proteomes" id="UP001566132"/>
    </source>
</evidence>
<proteinExistence type="predicted"/>
<dbReference type="GO" id="GO:0009887">
    <property type="term" value="P:animal organ morphogenesis"/>
    <property type="evidence" value="ECO:0007669"/>
    <property type="project" value="UniProtKB-ARBA"/>
</dbReference>
<dbReference type="GO" id="GO:0035239">
    <property type="term" value="P:tube morphogenesis"/>
    <property type="evidence" value="ECO:0007669"/>
    <property type="project" value="UniProtKB-ARBA"/>
</dbReference>
<keyword evidence="8 16" id="KW-1133">Transmembrane helix</keyword>
<evidence type="ECO:0000256" key="13">
    <source>
        <dbReference type="PROSITE-ProRule" id="PRU00076"/>
    </source>
</evidence>
<feature type="disulfide bond" evidence="13">
    <location>
        <begin position="1100"/>
        <end position="1109"/>
    </location>
</feature>
<evidence type="ECO:0000256" key="10">
    <source>
        <dbReference type="ARBA" id="ARBA00023157"/>
    </source>
</evidence>
<dbReference type="Gene3D" id="2.10.25.10">
    <property type="entry name" value="Laminin"/>
    <property type="match status" value="1"/>
</dbReference>
<dbReference type="CDD" id="cd11304">
    <property type="entry name" value="Cadherin_repeat"/>
    <property type="match status" value="5"/>
</dbReference>
<keyword evidence="9 16" id="KW-0472">Membrane</keyword>
<dbReference type="Gene3D" id="4.10.900.10">
    <property type="entry name" value="TCF3-CBD (Catenin binding domain)"/>
    <property type="match status" value="1"/>
</dbReference>
<dbReference type="Pfam" id="PF01049">
    <property type="entry name" value="CADH_Y-type_LIR"/>
    <property type="match status" value="1"/>
</dbReference>
<comment type="caution">
    <text evidence="21">The sequence shown here is derived from an EMBL/GenBank/DDBJ whole genome shotgun (WGS) entry which is preliminary data.</text>
</comment>
<evidence type="ECO:0000256" key="6">
    <source>
        <dbReference type="ARBA" id="ARBA00022837"/>
    </source>
</evidence>
<evidence type="ECO:0000259" key="18">
    <source>
        <dbReference type="PROSITE" id="PS50025"/>
    </source>
</evidence>
<feature type="domain" description="Cadherin" evidence="20">
    <location>
        <begin position="322"/>
        <end position="400"/>
    </location>
</feature>
<dbReference type="GO" id="GO:0007431">
    <property type="term" value="P:salivary gland development"/>
    <property type="evidence" value="ECO:0007669"/>
    <property type="project" value="UniProtKB-ARBA"/>
</dbReference>
<keyword evidence="5" id="KW-0677">Repeat</keyword>
<keyword evidence="4 17" id="KW-0732">Signal</keyword>
<dbReference type="PANTHER" id="PTHR24027:SF422">
    <property type="entry name" value="CADHERIN DOMAIN-CONTAINING PROTEIN"/>
    <property type="match status" value="1"/>
</dbReference>
<evidence type="ECO:0000256" key="9">
    <source>
        <dbReference type="ARBA" id="ARBA00023136"/>
    </source>
</evidence>
<dbReference type="FunFam" id="2.60.40.60:FF:000032">
    <property type="entry name" value="FAT atypical cadherin 1"/>
    <property type="match status" value="1"/>
</dbReference>
<evidence type="ECO:0008006" key="23">
    <source>
        <dbReference type="Google" id="ProtNLM"/>
    </source>
</evidence>
<feature type="domain" description="Cadherin" evidence="20">
    <location>
        <begin position="612"/>
        <end position="719"/>
    </location>
</feature>
<dbReference type="Proteomes" id="UP001566132">
    <property type="component" value="Unassembled WGS sequence"/>
</dbReference>
<dbReference type="Gene3D" id="2.60.120.200">
    <property type="match status" value="1"/>
</dbReference>
<dbReference type="PROSITE" id="PS00022">
    <property type="entry name" value="EGF_1"/>
    <property type="match status" value="1"/>
</dbReference>
<evidence type="ECO:0000256" key="8">
    <source>
        <dbReference type="ARBA" id="ARBA00022989"/>
    </source>
</evidence>
<dbReference type="InterPro" id="IPR056370">
    <property type="entry name" value="Shg-like_Ig-like"/>
</dbReference>
<keyword evidence="2 13" id="KW-0245">EGF-like domain</keyword>
<feature type="domain" description="Cadherin" evidence="20">
    <location>
        <begin position="180"/>
        <end position="286"/>
    </location>
</feature>
<dbReference type="CDD" id="cd00054">
    <property type="entry name" value="EGF_CA"/>
    <property type="match status" value="1"/>
</dbReference>
<keyword evidence="6 12" id="KW-0106">Calcium</keyword>
<dbReference type="PRINTS" id="PR00205">
    <property type="entry name" value="CADHERIN"/>
</dbReference>
<dbReference type="GO" id="GO:0005886">
    <property type="term" value="C:plasma membrane"/>
    <property type="evidence" value="ECO:0007669"/>
    <property type="project" value="UniProtKB-SubCell"/>
</dbReference>
<dbReference type="InterPro" id="IPR027397">
    <property type="entry name" value="Catenin-bd_sf"/>
</dbReference>
<evidence type="ECO:0000256" key="5">
    <source>
        <dbReference type="ARBA" id="ARBA00022737"/>
    </source>
</evidence>
<dbReference type="GO" id="GO:0007424">
    <property type="term" value="P:open tracheal system development"/>
    <property type="evidence" value="ECO:0007669"/>
    <property type="project" value="UniProtKB-ARBA"/>
</dbReference>
<evidence type="ECO:0000256" key="11">
    <source>
        <dbReference type="ARBA" id="ARBA00023180"/>
    </source>
</evidence>
<feature type="domain" description="Cadherin" evidence="20">
    <location>
        <begin position="407"/>
        <end position="510"/>
    </location>
</feature>
<dbReference type="PROSITE" id="PS50026">
    <property type="entry name" value="EGF_3"/>
    <property type="match status" value="1"/>
</dbReference>
<keyword evidence="3 14" id="KW-0812">Transmembrane</keyword>
<feature type="domain" description="Cadherin" evidence="20">
    <location>
        <begin position="738"/>
        <end position="832"/>
    </location>
</feature>
<evidence type="ECO:0000259" key="19">
    <source>
        <dbReference type="PROSITE" id="PS50026"/>
    </source>
</evidence>
<dbReference type="EMBL" id="JBDJPC010000008">
    <property type="protein sequence ID" value="KAL1493175.1"/>
    <property type="molecule type" value="Genomic_DNA"/>
</dbReference>
<dbReference type="SMART" id="SM00112">
    <property type="entry name" value="CA"/>
    <property type="match status" value="7"/>
</dbReference>
<dbReference type="GO" id="GO:0048565">
    <property type="term" value="P:digestive tract development"/>
    <property type="evidence" value="ECO:0007669"/>
    <property type="project" value="UniProtKB-ARBA"/>
</dbReference>
<dbReference type="SMART" id="SM00282">
    <property type="entry name" value="LamG"/>
    <property type="match status" value="1"/>
</dbReference>
<dbReference type="PROSITE" id="PS01186">
    <property type="entry name" value="EGF_2"/>
    <property type="match status" value="1"/>
</dbReference>
<feature type="transmembrane region" description="Helical" evidence="16">
    <location>
        <begin position="1324"/>
        <end position="1344"/>
    </location>
</feature>
<evidence type="ECO:0000256" key="3">
    <source>
        <dbReference type="ARBA" id="ARBA00022692"/>
    </source>
</evidence>
<keyword evidence="11" id="KW-0325">Glycoprotein</keyword>
<evidence type="ECO:0000256" key="15">
    <source>
        <dbReference type="RuleBase" id="RU004357"/>
    </source>
</evidence>
<dbReference type="InterPro" id="IPR015919">
    <property type="entry name" value="Cadherin-like_sf"/>
</dbReference>
<dbReference type="InterPro" id="IPR013320">
    <property type="entry name" value="ConA-like_dom_sf"/>
</dbReference>
<evidence type="ECO:0000256" key="17">
    <source>
        <dbReference type="SAM" id="SignalP"/>
    </source>
</evidence>
<dbReference type="Pfam" id="PF24811">
    <property type="entry name" value="Ig_Shg"/>
    <property type="match status" value="1"/>
</dbReference>
<dbReference type="InterPro" id="IPR000742">
    <property type="entry name" value="EGF"/>
</dbReference>
<dbReference type="InterPro" id="IPR000233">
    <property type="entry name" value="Cadherin_Y-type_LIR"/>
</dbReference>
<dbReference type="PROSITE" id="PS50268">
    <property type="entry name" value="CADHERIN_2"/>
    <property type="match status" value="7"/>
</dbReference>
<feature type="domain" description="Laminin G" evidence="18">
    <location>
        <begin position="1111"/>
        <end position="1331"/>
    </location>
</feature>
<evidence type="ECO:0000256" key="14">
    <source>
        <dbReference type="RuleBase" id="RU003318"/>
    </source>
</evidence>
<dbReference type="FunFam" id="4.10.900.10:FF:000012">
    <property type="entry name" value="Putative DE-cadherin"/>
    <property type="match status" value="1"/>
</dbReference>
<dbReference type="GO" id="GO:0070161">
    <property type="term" value="C:anchoring junction"/>
    <property type="evidence" value="ECO:0007669"/>
    <property type="project" value="UniProtKB-ARBA"/>
</dbReference>
<evidence type="ECO:0000313" key="21">
    <source>
        <dbReference type="EMBL" id="KAL1493175.1"/>
    </source>
</evidence>